<feature type="transmembrane region" description="Helical" evidence="10">
    <location>
        <begin position="751"/>
        <end position="771"/>
    </location>
</feature>
<evidence type="ECO:0000256" key="6">
    <source>
        <dbReference type="ARBA" id="ARBA00023136"/>
    </source>
</evidence>
<dbReference type="PANTHER" id="PTHR32138:SF0">
    <property type="entry name" value="PHOSPHATIDYLETHANOLAMINE N-METHYLTRANSFERASE"/>
    <property type="match status" value="1"/>
</dbReference>
<organism evidence="11 12">
    <name type="scientific">Streblomastix strix</name>
    <dbReference type="NCBI Taxonomy" id="222440"/>
    <lineage>
        <taxon>Eukaryota</taxon>
        <taxon>Metamonada</taxon>
        <taxon>Preaxostyla</taxon>
        <taxon>Oxymonadida</taxon>
        <taxon>Streblomastigidae</taxon>
        <taxon>Streblomastix</taxon>
    </lineage>
</organism>
<dbReference type="GO" id="GO:0006656">
    <property type="term" value="P:phosphatidylcholine biosynthetic process"/>
    <property type="evidence" value="ECO:0007669"/>
    <property type="project" value="UniProtKB-UniPathway"/>
</dbReference>
<keyword evidence="8" id="KW-1208">Phospholipid metabolism</keyword>
<dbReference type="GO" id="GO:0012505">
    <property type="term" value="C:endomembrane system"/>
    <property type="evidence" value="ECO:0007669"/>
    <property type="project" value="UniProtKB-SubCell"/>
</dbReference>
<keyword evidence="7" id="KW-0594">Phospholipid biosynthesis</keyword>
<proteinExistence type="predicted"/>
<dbReference type="AlphaFoldDB" id="A0A5J4WM45"/>
<dbReference type="PANTHER" id="PTHR32138">
    <property type="entry name" value="PHOSPHATIDYLETHANOLAMINE N-METHYLTRANSFERASE"/>
    <property type="match status" value="1"/>
</dbReference>
<evidence type="ECO:0000313" key="12">
    <source>
        <dbReference type="Proteomes" id="UP000324800"/>
    </source>
</evidence>
<evidence type="ECO:0000256" key="10">
    <source>
        <dbReference type="SAM" id="Phobius"/>
    </source>
</evidence>
<keyword evidence="3 10" id="KW-0812">Transmembrane</keyword>
<feature type="transmembrane region" description="Helical" evidence="10">
    <location>
        <begin position="866"/>
        <end position="885"/>
    </location>
</feature>
<dbReference type="GO" id="GO:0032259">
    <property type="term" value="P:methylation"/>
    <property type="evidence" value="ECO:0007669"/>
    <property type="project" value="UniProtKB-KW"/>
</dbReference>
<evidence type="ECO:0000256" key="3">
    <source>
        <dbReference type="ARBA" id="ARBA00022692"/>
    </source>
</evidence>
<dbReference type="Proteomes" id="UP000324800">
    <property type="component" value="Unassembled WGS sequence"/>
</dbReference>
<dbReference type="Pfam" id="PF04191">
    <property type="entry name" value="PEMT"/>
    <property type="match status" value="1"/>
</dbReference>
<feature type="transmembrane region" description="Helical" evidence="10">
    <location>
        <begin position="462"/>
        <end position="481"/>
    </location>
</feature>
<accession>A0A5J4WM45</accession>
<dbReference type="UniPathway" id="UPA00753"/>
<name>A0A5J4WM45_9EUKA</name>
<keyword evidence="11" id="KW-0808">Transferase</keyword>
<comment type="caution">
    <text evidence="11">The sequence shown here is derived from an EMBL/GenBank/DDBJ whole genome shotgun (WGS) entry which is preliminary data.</text>
</comment>
<feature type="transmembrane region" description="Helical" evidence="10">
    <location>
        <begin position="56"/>
        <end position="78"/>
    </location>
</feature>
<sequence>MPIAVDDQGNSFDIPHIAAMFEMINPRNASVFEWTAIFLNIMLTVLFFIPQVPITFFALFYLFWRTCYDLGIGIILHFQSKNRIITKFVQKYYNKGSGSKLTAFIDYLLHKGSKDYDPSKYPDCFNGWLLFKHLENLILFMDGYSYFLFALRQCSLSRYLKYIPLQIIQDHIQPDTSTTPLYLNIIWDSIGLFLLAVSYYSKNDAERVVGEFSWFWGDFFFLIKQDLIFDGVYLIFFHPMYLIGYFAYYSAPILARSYLVLFVGLLGHLMQMLFLNFVEQPHMNKIYGSESDKDENEKDDNIIIGNEEINPDSLQVSRRPVCTCICHRPSPVVWQFEQNQSKDDQSESMQEETAQCPECKCIHIKPQLLTKQLNSKQSDMNKQENTFQVRFTTTKLVHCNYSRPFFYKLYLLFLNKLKPKHDKQILYPSSSTFSSINFTLQQNNELIPYINEMPNIPSVSDIASALFIIITTIIFVLIPPFRYSLQISILLVVSACVFLNLFIGFVILKKQSRVVLGKKNSKKNRHNLSFKKLISDQLNDQKQDLYSESSSDSDEDNYISKTSDKESFTDDYNKQDTPNKLNHITEQRKRISETISTPPPPLNLQSISNPTTIQPNLQIFADYHEDTTAASILFSPPYRSVSPPQNPSLTPMDMNQGSNLYLNYDIASFNIPYSTIQSIPLWLATRLPPPDSENAKKNRISIEQFHKFQHLYDYAFVMFVYTFILCTIQCIRKDKEETLIEGSNEFLLIQYILHFGGVRVAGFLLIGIAAFVNVKTYSEIGHFGYFFSDFFIHPLNFSLTFLDDLHRILKAQRKIQKKQKQAKNLNSEITTISSMDTLKFPFNRPHLSHTGIFRFLNHPVAYLGTFYLYGLSLISLSLDIIMVAISKIDFWICPTFIFVNILKDFHQSQNHSFSKIFSITNTLHY</sequence>
<gene>
    <name evidence="11" type="ORF">EZS28_008574</name>
</gene>
<feature type="transmembrane region" description="Helical" evidence="10">
    <location>
        <begin position="711"/>
        <end position="731"/>
    </location>
</feature>
<feature type="transmembrane region" description="Helical" evidence="10">
    <location>
        <begin position="231"/>
        <end position="251"/>
    </location>
</feature>
<feature type="transmembrane region" description="Helical" evidence="10">
    <location>
        <begin position="31"/>
        <end position="50"/>
    </location>
</feature>
<evidence type="ECO:0000256" key="1">
    <source>
        <dbReference type="ARBA" id="ARBA00004127"/>
    </source>
</evidence>
<dbReference type="OrthoDB" id="4583at2759"/>
<dbReference type="EMBL" id="SNRW01001566">
    <property type="protein sequence ID" value="KAA6395903.1"/>
    <property type="molecule type" value="Genomic_DNA"/>
</dbReference>
<evidence type="ECO:0000256" key="7">
    <source>
        <dbReference type="ARBA" id="ARBA00023209"/>
    </source>
</evidence>
<keyword evidence="11" id="KW-0489">Methyltransferase</keyword>
<feature type="region of interest" description="Disordered" evidence="9">
    <location>
        <begin position="544"/>
        <end position="579"/>
    </location>
</feature>
<dbReference type="InterPro" id="IPR007318">
    <property type="entry name" value="Phopholipid_MeTrfase"/>
</dbReference>
<evidence type="ECO:0000256" key="2">
    <source>
        <dbReference type="ARBA" id="ARBA00022516"/>
    </source>
</evidence>
<evidence type="ECO:0000256" key="9">
    <source>
        <dbReference type="SAM" id="MobiDB-lite"/>
    </source>
</evidence>
<protein>
    <submittedName>
        <fullName evidence="11">Phosphatidylethanolamine N-methyltransferase</fullName>
    </submittedName>
</protein>
<evidence type="ECO:0000256" key="5">
    <source>
        <dbReference type="ARBA" id="ARBA00023098"/>
    </source>
</evidence>
<comment type="subcellular location">
    <subcellularLocation>
        <location evidence="1">Endomembrane system</location>
        <topology evidence="1">Multi-pass membrane protein</topology>
    </subcellularLocation>
</comment>
<evidence type="ECO:0000256" key="4">
    <source>
        <dbReference type="ARBA" id="ARBA00022989"/>
    </source>
</evidence>
<evidence type="ECO:0000256" key="8">
    <source>
        <dbReference type="ARBA" id="ARBA00023264"/>
    </source>
</evidence>
<keyword evidence="4 10" id="KW-1133">Transmembrane helix</keyword>
<feature type="transmembrane region" description="Helical" evidence="10">
    <location>
        <begin position="487"/>
        <end position="508"/>
    </location>
</feature>
<feature type="compositionally biased region" description="Basic and acidic residues" evidence="9">
    <location>
        <begin position="562"/>
        <end position="574"/>
    </location>
</feature>
<evidence type="ECO:0000313" key="11">
    <source>
        <dbReference type="EMBL" id="KAA6395903.1"/>
    </source>
</evidence>
<keyword evidence="6 10" id="KW-0472">Membrane</keyword>
<reference evidence="11 12" key="1">
    <citation type="submission" date="2019-03" db="EMBL/GenBank/DDBJ databases">
        <title>Single cell metagenomics reveals metabolic interactions within the superorganism composed of flagellate Streblomastix strix and complex community of Bacteroidetes bacteria on its surface.</title>
        <authorList>
            <person name="Treitli S.C."/>
            <person name="Kolisko M."/>
            <person name="Husnik F."/>
            <person name="Keeling P."/>
            <person name="Hampl V."/>
        </authorList>
    </citation>
    <scope>NUCLEOTIDE SEQUENCE [LARGE SCALE GENOMIC DNA]</scope>
    <source>
        <strain evidence="11">ST1C</strain>
    </source>
</reference>
<feature type="transmembrane region" description="Helical" evidence="10">
    <location>
        <begin position="783"/>
        <end position="802"/>
    </location>
</feature>
<feature type="transmembrane region" description="Helical" evidence="10">
    <location>
        <begin position="257"/>
        <end position="278"/>
    </location>
</feature>
<keyword evidence="5" id="KW-0443">Lipid metabolism</keyword>
<dbReference type="GO" id="GO:0004608">
    <property type="term" value="F:phosphatidylethanolamine N-methyltransferase activity"/>
    <property type="evidence" value="ECO:0007669"/>
    <property type="project" value="TreeGrafter"/>
</dbReference>
<keyword evidence="2" id="KW-0444">Lipid biosynthesis</keyword>